<sequence>MLTNNKEVLEKFNATFKTPEPKMVSDLSCIVIISGLPTPEANKRKRLIKYVYEHIVKKSGDVAETEHIQIPLDTNDVCSGFCFIRFISASGAEKCVREFDGNTSIFGDDYPLTVRQYSYVEELRKLPKSYTPQPYTPIDCSERHKRLYFPLSGRIDHEFLLLTKTNVSRCAFNGESISIVSVQPCTDKLLNVSYSPMGTYFIYHYEESIVLVHDNNTIITISHKSDSQDIHTFIRSFKVSPCERFLLTFSYTANVDELDEYDLDKFLKDVDEAGDEEEFGLYRKFEESKHITVSVWSIIEGRILSTLDNVKLYSYKNSDDSLVRPEDRVLFSSTGNLILLMSDEQISVYRVQLTESTIYVINLQEVLTYPNTTSCLFSPNRHGQDIVAIYQKSSDKQKPSVCNVLNLNVPSHSRSGVRVLAQRSFFITNGRLFWSANGGCLAIITESQSDQNLISTIFVIILQGNSETVSYDRLKELAGVKGLERKPLRKDLVVKMEQLELPQNLYIQSACWSTNGSMLAFITIPIGSSKEAQEESRKYIKMQKQSNANSLQFSLKALDSFMKHAVDEREILLNDGQAAIYIFTLQEKYGLYPCKLGKPVYPEIVSGEVVDQTNKKAAVVKIKKIPGITASEVMFSPYNDYLVALNRNDRKEQALVVINTSTLEKTSAEIEVVDGCSWDSSGRYLIAHKYGGKSSSFGLYIVNVTGMIVYQSTHASLVDNLLNTMWRPYDQAIINSCIEGSPESIYKYCDENYDKLLFDKTNDSSLKERVEKNKAKWLTLYEAETLTTDEQRILNKNVRDCFVLHGLDGNLSGFDEQGSVLDKSLWLKEVHETIYITEEVLAGSTIPLEHYNTMYSDLDLNNTTTDQQPEQVE</sequence>
<dbReference type="PANTHER" id="PTHR14068:SF0">
    <property type="entry name" value="EUKARYOTIC TRANSLATION INITIATION FACTOR 3 SUBUNIT B"/>
    <property type="match status" value="1"/>
</dbReference>
<accession>E1EYH5</accession>
<dbReference type="GO" id="GO:0003743">
    <property type="term" value="F:translation initiation factor activity"/>
    <property type="evidence" value="ECO:0007669"/>
    <property type="project" value="UniProtKB-KW"/>
</dbReference>
<comment type="caution">
    <text evidence="6">The sequence shown here is derived from an EMBL/GenBank/DDBJ whole genome shotgun (WGS) entry which is preliminary data.</text>
</comment>
<dbReference type="STRING" id="658858.E1EYH5"/>
<dbReference type="OrthoDB" id="10250414at2759"/>
<proteinExistence type="predicted"/>
<dbReference type="OMA" id="LYIQSAC"/>
<keyword evidence="2" id="KW-0396">Initiation factor</keyword>
<protein>
    <recommendedName>
        <fullName evidence="5">RRM domain-containing protein</fullName>
    </recommendedName>
</protein>
<organism evidence="6 7">
    <name type="scientific">Giardia intestinalis (strain P15)</name>
    <name type="common">Giardia lamblia</name>
    <dbReference type="NCBI Taxonomy" id="658858"/>
    <lineage>
        <taxon>Eukaryota</taxon>
        <taxon>Metamonada</taxon>
        <taxon>Diplomonadida</taxon>
        <taxon>Hexamitidae</taxon>
        <taxon>Giardiinae</taxon>
        <taxon>Giardia</taxon>
    </lineage>
</organism>
<keyword evidence="3" id="KW-0694">RNA-binding</keyword>
<evidence type="ECO:0000256" key="1">
    <source>
        <dbReference type="ARBA" id="ARBA00022490"/>
    </source>
</evidence>
<dbReference type="SUPFAM" id="SSF82171">
    <property type="entry name" value="DPP6 N-terminal domain-like"/>
    <property type="match status" value="1"/>
</dbReference>
<dbReference type="GO" id="GO:0003723">
    <property type="term" value="F:RNA binding"/>
    <property type="evidence" value="ECO:0007669"/>
    <property type="project" value="UniProtKB-KW"/>
</dbReference>
<dbReference type="PANTHER" id="PTHR14068">
    <property type="entry name" value="EUKARYOTIC TRANSLATION INITIATION FACTOR 3 EIF3 -RELATED"/>
    <property type="match status" value="1"/>
</dbReference>
<feature type="domain" description="RRM" evidence="5">
    <location>
        <begin position="62"/>
        <end position="104"/>
    </location>
</feature>
<evidence type="ECO:0000256" key="2">
    <source>
        <dbReference type="ARBA" id="ARBA00022540"/>
    </source>
</evidence>
<keyword evidence="4" id="KW-0648">Protein biosynthesis</keyword>
<evidence type="ECO:0000259" key="5">
    <source>
        <dbReference type="Pfam" id="PF00076"/>
    </source>
</evidence>
<dbReference type="VEuPathDB" id="GiardiaDB:GLP15_5106"/>
<dbReference type="InterPro" id="IPR012677">
    <property type="entry name" value="Nucleotide-bd_a/b_plait_sf"/>
</dbReference>
<dbReference type="GO" id="GO:0005852">
    <property type="term" value="C:eukaryotic translation initiation factor 3 complex"/>
    <property type="evidence" value="ECO:0007669"/>
    <property type="project" value="InterPro"/>
</dbReference>
<keyword evidence="1" id="KW-0963">Cytoplasm</keyword>
<dbReference type="SUPFAM" id="SSF54928">
    <property type="entry name" value="RNA-binding domain, RBD"/>
    <property type="match status" value="1"/>
</dbReference>
<name>E1EYH5_GIAIA</name>
<dbReference type="EMBL" id="ACVC01000072">
    <property type="protein sequence ID" value="EFO64742.1"/>
    <property type="molecule type" value="Genomic_DNA"/>
</dbReference>
<dbReference type="InterPro" id="IPR000504">
    <property type="entry name" value="RRM_dom"/>
</dbReference>
<dbReference type="Proteomes" id="UP000008974">
    <property type="component" value="Unassembled WGS sequence"/>
</dbReference>
<evidence type="ECO:0000256" key="3">
    <source>
        <dbReference type="ARBA" id="ARBA00022884"/>
    </source>
</evidence>
<dbReference type="GO" id="GO:0031369">
    <property type="term" value="F:translation initiation factor binding"/>
    <property type="evidence" value="ECO:0007669"/>
    <property type="project" value="InterPro"/>
</dbReference>
<dbReference type="InterPro" id="IPR035979">
    <property type="entry name" value="RBD_domain_sf"/>
</dbReference>
<evidence type="ECO:0000256" key="4">
    <source>
        <dbReference type="ARBA" id="ARBA00022917"/>
    </source>
</evidence>
<evidence type="ECO:0000313" key="7">
    <source>
        <dbReference type="Proteomes" id="UP000008974"/>
    </source>
</evidence>
<reference evidence="6 7" key="1">
    <citation type="journal article" date="2010" name="BMC Genomics">
        <title>Genome analysis and comparative genomics of a Giardia intestinalis assemblage E isolate.</title>
        <authorList>
            <person name="Jerlstrom-Hultqvist J."/>
            <person name="Franzen O."/>
            <person name="Ankarklev J."/>
            <person name="Xu F."/>
            <person name="Nohynkova E."/>
            <person name="Andersson J.O."/>
            <person name="Svard S.G."/>
            <person name="Andersson B."/>
        </authorList>
    </citation>
    <scope>NUCLEOTIDE SEQUENCE [LARGE SCALE GENOMIC DNA]</scope>
    <source>
        <strain evidence="6 7">P15</strain>
    </source>
</reference>
<dbReference type="Gene3D" id="3.30.70.330">
    <property type="match status" value="1"/>
</dbReference>
<dbReference type="InterPro" id="IPR011400">
    <property type="entry name" value="EIF3B"/>
</dbReference>
<dbReference type="Pfam" id="PF00076">
    <property type="entry name" value="RRM_1"/>
    <property type="match status" value="1"/>
</dbReference>
<gene>
    <name evidence="6" type="ORF">GLP15_5106</name>
</gene>
<dbReference type="AlphaFoldDB" id="E1EYH5"/>
<evidence type="ECO:0000313" key="6">
    <source>
        <dbReference type="EMBL" id="EFO64742.1"/>
    </source>
</evidence>